<dbReference type="EMBL" id="CZDF01000132">
    <property type="protein sequence ID" value="CUR31444.1"/>
    <property type="molecule type" value="Genomic_DNA"/>
</dbReference>
<sequence>MENLVKHQLQDLYQTDDYLWLQKTIEILKIKNFNNLDLDSLIEELESLGRSEFNKVRSLLRQIIIHLLLLEYWEQEYEQNYRHWQAEIIAFRDDLSHELTTTLKNKLIPELDSIYQVAVSLVSKKTGLSQSLFPTVCPYLFEQLLEDNWYPPNNLNRIN</sequence>
<dbReference type="PANTHER" id="PTHR34235">
    <property type="entry name" value="SLR1203 PROTEIN-RELATED"/>
    <property type="match status" value="1"/>
</dbReference>
<organism evidence="1 2">
    <name type="scientific">Planktothrix tepida PCC 9214</name>
    <dbReference type="NCBI Taxonomy" id="671072"/>
    <lineage>
        <taxon>Bacteria</taxon>
        <taxon>Bacillati</taxon>
        <taxon>Cyanobacteriota</taxon>
        <taxon>Cyanophyceae</taxon>
        <taxon>Oscillatoriophycideae</taxon>
        <taxon>Oscillatoriales</taxon>
        <taxon>Microcoleaceae</taxon>
        <taxon>Planktothrix</taxon>
    </lineage>
</organism>
<dbReference type="Pfam" id="PF01724">
    <property type="entry name" value="DUF29"/>
    <property type="match status" value="1"/>
</dbReference>
<keyword evidence="2" id="KW-1185">Reference proteome</keyword>
<gene>
    <name evidence="1" type="ORF">PL9214291035</name>
</gene>
<reference evidence="2" key="1">
    <citation type="submission" date="2015-10" db="EMBL/GenBank/DDBJ databases">
        <authorList>
            <person name="Regsiter A."/>
            <person name="william w."/>
        </authorList>
    </citation>
    <scope>NUCLEOTIDE SEQUENCE [LARGE SCALE GENOMIC DNA]</scope>
</reference>
<dbReference type="OrthoDB" id="5769308at2"/>
<dbReference type="STRING" id="671072.PL9214291035"/>
<proteinExistence type="predicted"/>
<name>A0A1J1LHT0_9CYAN</name>
<dbReference type="RefSeq" id="WP_072718296.1">
    <property type="nucleotide sequence ID" value="NZ_LN889782.1"/>
</dbReference>
<evidence type="ECO:0000313" key="1">
    <source>
        <dbReference type="EMBL" id="CUR31444.1"/>
    </source>
</evidence>
<dbReference type="Gene3D" id="1.20.1220.20">
    <property type="entry name" value="Uncharcterised protein PF01724"/>
    <property type="match status" value="1"/>
</dbReference>
<dbReference type="Proteomes" id="UP000184315">
    <property type="component" value="Unassembled WGS sequence"/>
</dbReference>
<evidence type="ECO:0008006" key="3">
    <source>
        <dbReference type="Google" id="ProtNLM"/>
    </source>
</evidence>
<dbReference type="PANTHER" id="PTHR34235:SF3">
    <property type="entry name" value="SLR1203 PROTEIN"/>
    <property type="match status" value="1"/>
</dbReference>
<protein>
    <recommendedName>
        <fullName evidence="3">DUF29 domain-containing protein</fullName>
    </recommendedName>
</protein>
<accession>A0A1J1LHT0</accession>
<evidence type="ECO:0000313" key="2">
    <source>
        <dbReference type="Proteomes" id="UP000184315"/>
    </source>
</evidence>
<dbReference type="InterPro" id="IPR002636">
    <property type="entry name" value="DUF29"/>
</dbReference>
<dbReference type="AlphaFoldDB" id="A0A1J1LHT0"/>